<evidence type="ECO:0000313" key="3">
    <source>
        <dbReference type="Proteomes" id="UP000632454"/>
    </source>
</evidence>
<name>A0ABQ1VAG6_9NOCA</name>
<keyword evidence="3" id="KW-1185">Reference proteome</keyword>
<feature type="compositionally biased region" description="Polar residues" evidence="1">
    <location>
        <begin position="32"/>
        <end position="43"/>
    </location>
</feature>
<gene>
    <name evidence="2" type="ORF">GCM10007298_44150</name>
</gene>
<accession>A0ABQ1VAG6</accession>
<comment type="caution">
    <text evidence="2">The sequence shown here is derived from an EMBL/GenBank/DDBJ whole genome shotgun (WGS) entry which is preliminary data.</text>
</comment>
<feature type="compositionally biased region" description="Low complexity" evidence="1">
    <location>
        <begin position="82"/>
        <end position="93"/>
    </location>
</feature>
<sequence length="119" mass="12227">MLRTTSPERTLTNVIASGRRTPTAAIPDVPMTTPSGSLPTSITRPAGVTVGAGATAGSAATGVDDDDDAGASPESESVEQPATNTTDRATAVVATRDLMTPVCLHRRSPERHFSHPHPA</sequence>
<dbReference type="Proteomes" id="UP000632454">
    <property type="component" value="Unassembled WGS sequence"/>
</dbReference>
<evidence type="ECO:0000313" key="2">
    <source>
        <dbReference type="EMBL" id="GGF43604.1"/>
    </source>
</evidence>
<feature type="region of interest" description="Disordered" evidence="1">
    <location>
        <begin position="1"/>
        <end position="93"/>
    </location>
</feature>
<evidence type="ECO:0000256" key="1">
    <source>
        <dbReference type="SAM" id="MobiDB-lite"/>
    </source>
</evidence>
<proteinExistence type="predicted"/>
<feature type="compositionally biased region" description="Low complexity" evidence="1">
    <location>
        <begin position="46"/>
        <end position="62"/>
    </location>
</feature>
<reference evidence="3" key="1">
    <citation type="journal article" date="2019" name="Int. J. Syst. Evol. Microbiol.">
        <title>The Global Catalogue of Microorganisms (GCM) 10K type strain sequencing project: providing services to taxonomists for standard genome sequencing and annotation.</title>
        <authorList>
            <consortium name="The Broad Institute Genomics Platform"/>
            <consortium name="The Broad Institute Genome Sequencing Center for Infectious Disease"/>
            <person name="Wu L."/>
            <person name="Ma J."/>
        </authorList>
    </citation>
    <scope>NUCLEOTIDE SEQUENCE [LARGE SCALE GENOMIC DNA]</scope>
    <source>
        <strain evidence="3">CCM 7855</strain>
    </source>
</reference>
<dbReference type="EMBL" id="BMCS01000003">
    <property type="protein sequence ID" value="GGF43604.1"/>
    <property type="molecule type" value="Genomic_DNA"/>
</dbReference>
<feature type="compositionally biased region" description="Polar residues" evidence="1">
    <location>
        <begin position="1"/>
        <end position="15"/>
    </location>
</feature>
<organism evidence="2 3">
    <name type="scientific">Williamsia phyllosphaerae</name>
    <dbReference type="NCBI Taxonomy" id="885042"/>
    <lineage>
        <taxon>Bacteria</taxon>
        <taxon>Bacillati</taxon>
        <taxon>Actinomycetota</taxon>
        <taxon>Actinomycetes</taxon>
        <taxon>Mycobacteriales</taxon>
        <taxon>Nocardiaceae</taxon>
        <taxon>Williamsia</taxon>
    </lineage>
</organism>
<protein>
    <submittedName>
        <fullName evidence="2">Uncharacterized protein</fullName>
    </submittedName>
</protein>